<evidence type="ECO:0000256" key="5">
    <source>
        <dbReference type="ARBA" id="ARBA00023136"/>
    </source>
</evidence>
<name>A0A930VFG3_9ACTN</name>
<evidence type="ECO:0000259" key="8">
    <source>
        <dbReference type="Pfam" id="PF16916"/>
    </source>
</evidence>
<gene>
    <name evidence="9" type="ORF">ISU07_12550</name>
</gene>
<protein>
    <submittedName>
        <fullName evidence="9">Cation transporter</fullName>
    </submittedName>
</protein>
<evidence type="ECO:0000313" key="10">
    <source>
        <dbReference type="Proteomes" id="UP000640489"/>
    </source>
</evidence>
<dbReference type="SUPFAM" id="SSF161111">
    <property type="entry name" value="Cation efflux protein transmembrane domain-like"/>
    <property type="match status" value="1"/>
</dbReference>
<evidence type="ECO:0000256" key="4">
    <source>
        <dbReference type="ARBA" id="ARBA00022989"/>
    </source>
</evidence>
<feature type="transmembrane region" description="Helical" evidence="6">
    <location>
        <begin position="12"/>
        <end position="32"/>
    </location>
</feature>
<dbReference type="GO" id="GO:0008324">
    <property type="term" value="F:monoatomic cation transmembrane transporter activity"/>
    <property type="evidence" value="ECO:0007669"/>
    <property type="project" value="InterPro"/>
</dbReference>
<dbReference type="NCBIfam" id="TIGR01297">
    <property type="entry name" value="CDF"/>
    <property type="match status" value="1"/>
</dbReference>
<dbReference type="GO" id="GO:0016020">
    <property type="term" value="C:membrane"/>
    <property type="evidence" value="ECO:0007669"/>
    <property type="project" value="UniProtKB-SubCell"/>
</dbReference>
<feature type="domain" description="Cation efflux protein transmembrane" evidence="7">
    <location>
        <begin position="15"/>
        <end position="224"/>
    </location>
</feature>
<accession>A0A930VFG3</accession>
<dbReference type="SUPFAM" id="SSF160240">
    <property type="entry name" value="Cation efflux protein cytoplasmic domain-like"/>
    <property type="match status" value="1"/>
</dbReference>
<dbReference type="Gene3D" id="1.20.1510.10">
    <property type="entry name" value="Cation efflux protein transmembrane domain"/>
    <property type="match status" value="1"/>
</dbReference>
<dbReference type="InterPro" id="IPR036837">
    <property type="entry name" value="Cation_efflux_CTD_sf"/>
</dbReference>
<keyword evidence="10" id="KW-1185">Reference proteome</keyword>
<feature type="transmembrane region" description="Helical" evidence="6">
    <location>
        <begin position="199"/>
        <end position="217"/>
    </location>
</feature>
<dbReference type="InterPro" id="IPR040177">
    <property type="entry name" value="SLC30A9"/>
</dbReference>
<keyword evidence="4 6" id="KW-1133">Transmembrane helix</keyword>
<dbReference type="Pfam" id="PF16916">
    <property type="entry name" value="ZT_dimer"/>
    <property type="match status" value="1"/>
</dbReference>
<dbReference type="EMBL" id="JADKPN010000007">
    <property type="protein sequence ID" value="MBF4763958.1"/>
    <property type="molecule type" value="Genomic_DNA"/>
</dbReference>
<dbReference type="AlphaFoldDB" id="A0A930VFG3"/>
<dbReference type="Gene3D" id="3.30.70.1350">
    <property type="entry name" value="Cation efflux protein, cytoplasmic domain"/>
    <property type="match status" value="1"/>
</dbReference>
<evidence type="ECO:0000256" key="1">
    <source>
        <dbReference type="ARBA" id="ARBA00004141"/>
    </source>
</evidence>
<dbReference type="Proteomes" id="UP000640489">
    <property type="component" value="Unassembled WGS sequence"/>
</dbReference>
<evidence type="ECO:0000259" key="7">
    <source>
        <dbReference type="Pfam" id="PF01545"/>
    </source>
</evidence>
<evidence type="ECO:0000256" key="6">
    <source>
        <dbReference type="SAM" id="Phobius"/>
    </source>
</evidence>
<feature type="domain" description="Cation efflux protein cytoplasmic" evidence="8">
    <location>
        <begin position="230"/>
        <end position="302"/>
    </location>
</feature>
<dbReference type="InterPro" id="IPR027470">
    <property type="entry name" value="Cation_efflux_CTD"/>
</dbReference>
<dbReference type="Pfam" id="PF01545">
    <property type="entry name" value="Cation_efflux"/>
    <property type="match status" value="1"/>
</dbReference>
<dbReference type="PANTHER" id="PTHR13414:SF9">
    <property type="entry name" value="PROTON-COUPLED ZINC ANTIPORTER SLC30A9, MITOCHONDRIAL"/>
    <property type="match status" value="1"/>
</dbReference>
<comment type="subcellular location">
    <subcellularLocation>
        <location evidence="1">Membrane</location>
        <topology evidence="1">Multi-pass membrane protein</topology>
    </subcellularLocation>
</comment>
<reference evidence="9" key="1">
    <citation type="submission" date="2020-11" db="EMBL/GenBank/DDBJ databases">
        <title>Nocardioides sp. nov., isolated from Soil of Cynanchum wilfordii Hemsley rhizosphere.</title>
        <authorList>
            <person name="Lee J.-S."/>
            <person name="Suh M.K."/>
            <person name="Kim J.-S."/>
        </authorList>
    </citation>
    <scope>NUCLEOTIDE SEQUENCE</scope>
    <source>
        <strain evidence="9">KCTC 19275</strain>
    </source>
</reference>
<keyword evidence="2" id="KW-0813">Transport</keyword>
<dbReference type="InterPro" id="IPR027469">
    <property type="entry name" value="Cation_efflux_TMD_sf"/>
</dbReference>
<keyword evidence="5 6" id="KW-0472">Membrane</keyword>
<dbReference type="GO" id="GO:0006829">
    <property type="term" value="P:zinc ion transport"/>
    <property type="evidence" value="ECO:0007669"/>
    <property type="project" value="InterPro"/>
</dbReference>
<evidence type="ECO:0000256" key="3">
    <source>
        <dbReference type="ARBA" id="ARBA00022692"/>
    </source>
</evidence>
<dbReference type="InterPro" id="IPR058533">
    <property type="entry name" value="Cation_efflux_TM"/>
</dbReference>
<keyword evidence="3 6" id="KW-0812">Transmembrane</keyword>
<evidence type="ECO:0000256" key="2">
    <source>
        <dbReference type="ARBA" id="ARBA00022448"/>
    </source>
</evidence>
<sequence length="320" mass="33760">MVRVSEAEEESARTVLVAGAANLLIAVAKLVAGLASGSSAMLAEAAHSVGDTMNQAFLLTALRRSQRPPDPRHPFGHGMARYFWSLLAAVGIFVLGAGFAAYQGVAALLHPSDTGSPFWSLVVLAVAFVFEGASFVRAVWQLRGEAAAAGRSTASHLRTEAEPALRAVVWEDGVALAGLLLAAAGLLLDEAIGSHVFDALASLAIAVLLVLVAYGLGRQNAEHLIGKAVSEEMQEGIVRLIRGTDGVDGVLELLTMRLAPDQVLVAARVDLASDFSPEELEEAADHVEHRIRETYPEVRHVFLDPTPGQEDEPVGTLPDA</sequence>
<dbReference type="PANTHER" id="PTHR13414">
    <property type="entry name" value="HUEL-CATION TRANSPORTER"/>
    <property type="match status" value="1"/>
</dbReference>
<proteinExistence type="predicted"/>
<feature type="transmembrane region" description="Helical" evidence="6">
    <location>
        <begin position="82"/>
        <end position="105"/>
    </location>
</feature>
<evidence type="ECO:0000313" key="9">
    <source>
        <dbReference type="EMBL" id="MBF4763958.1"/>
    </source>
</evidence>
<comment type="caution">
    <text evidence="9">The sequence shown here is derived from an EMBL/GenBank/DDBJ whole genome shotgun (WGS) entry which is preliminary data.</text>
</comment>
<organism evidence="9 10">
    <name type="scientific">Nocardioides islandensis</name>
    <dbReference type="NCBI Taxonomy" id="433663"/>
    <lineage>
        <taxon>Bacteria</taxon>
        <taxon>Bacillati</taxon>
        <taxon>Actinomycetota</taxon>
        <taxon>Actinomycetes</taxon>
        <taxon>Propionibacteriales</taxon>
        <taxon>Nocardioidaceae</taxon>
        <taxon>Nocardioides</taxon>
    </lineage>
</organism>
<feature type="transmembrane region" description="Helical" evidence="6">
    <location>
        <begin position="117"/>
        <end position="136"/>
    </location>
</feature>
<feature type="transmembrane region" description="Helical" evidence="6">
    <location>
        <begin position="167"/>
        <end position="187"/>
    </location>
</feature>
<dbReference type="InterPro" id="IPR002524">
    <property type="entry name" value="Cation_efflux"/>
</dbReference>